<evidence type="ECO:0000256" key="4">
    <source>
        <dbReference type="HAMAP-Rule" id="MF_03002"/>
    </source>
</evidence>
<feature type="compositionally biased region" description="Acidic residues" evidence="5">
    <location>
        <begin position="102"/>
        <end position="121"/>
    </location>
</feature>
<keyword evidence="1 4" id="KW-0963">Cytoplasm</keyword>
<dbReference type="GO" id="GO:0016282">
    <property type="term" value="C:eukaryotic 43S preinitiation complex"/>
    <property type="evidence" value="ECO:0007669"/>
    <property type="project" value="UniProtKB-UniRule"/>
</dbReference>
<dbReference type="OrthoDB" id="29647at2759"/>
<dbReference type="PANTHER" id="PTHR13937:SF0">
    <property type="entry name" value="EUKARYOTIC TRANSLATION INITIATION FACTOR 3 SUBUNIT C-RELATED"/>
    <property type="match status" value="1"/>
</dbReference>
<dbReference type="GO" id="GO:0001732">
    <property type="term" value="P:formation of cytoplasmic translation initiation complex"/>
    <property type="evidence" value="ECO:0007669"/>
    <property type="project" value="UniProtKB-UniRule"/>
</dbReference>
<dbReference type="GO" id="GO:0005852">
    <property type="term" value="C:eukaryotic translation initiation factor 3 complex"/>
    <property type="evidence" value="ECO:0007669"/>
    <property type="project" value="UniProtKB-UniRule"/>
</dbReference>
<dbReference type="HAMAP" id="MF_03002">
    <property type="entry name" value="eIF3c"/>
    <property type="match status" value="1"/>
</dbReference>
<evidence type="ECO:0000256" key="5">
    <source>
        <dbReference type="SAM" id="MobiDB-lite"/>
    </source>
</evidence>
<name>A0A0D2WWD1_CAPO3</name>
<keyword evidence="2 4" id="KW-0396">Initiation factor</keyword>
<evidence type="ECO:0000313" key="7">
    <source>
        <dbReference type="EMBL" id="KJE97280.1"/>
    </source>
</evidence>
<dbReference type="AlphaFoldDB" id="A0A0D2WWD1"/>
<protein>
    <recommendedName>
        <fullName evidence="4">Eukaryotic translation initiation factor 3 subunit C</fullName>
        <shortName evidence="4">eIF3c</shortName>
    </recommendedName>
    <alternativeName>
        <fullName evidence="4">Eukaryotic translation initiation factor 3 subunit 8</fullName>
    </alternativeName>
</protein>
<dbReference type="InterPro" id="IPR027516">
    <property type="entry name" value="EIF3C"/>
</dbReference>
<dbReference type="InterPro" id="IPR000717">
    <property type="entry name" value="PCI_dom"/>
</dbReference>
<dbReference type="SUPFAM" id="SSF46785">
    <property type="entry name" value="Winged helix' DNA-binding domain"/>
    <property type="match status" value="1"/>
</dbReference>
<comment type="function">
    <text evidence="4">Component of the eukaryotic translation initiation factor 3 (eIF-3) complex, which is involved in protein synthesis of a specialized repertoire of mRNAs and, together with other initiation factors, stimulates binding of mRNA and methionyl-tRNAi to the 40S ribosome. The eIF-3 complex specifically targets and initiates translation of a subset of mRNAs involved in cell proliferation.</text>
</comment>
<dbReference type="GO" id="GO:0003723">
    <property type="term" value="F:RNA binding"/>
    <property type="evidence" value="ECO:0007669"/>
    <property type="project" value="InterPro"/>
</dbReference>
<evidence type="ECO:0000256" key="3">
    <source>
        <dbReference type="ARBA" id="ARBA00022917"/>
    </source>
</evidence>
<feature type="region of interest" description="Disordered" evidence="5">
    <location>
        <begin position="1"/>
        <end position="125"/>
    </location>
</feature>
<feature type="region of interest" description="Disordered" evidence="5">
    <location>
        <begin position="740"/>
        <end position="812"/>
    </location>
</feature>
<proteinExistence type="inferred from homology"/>
<dbReference type="InterPro" id="IPR036390">
    <property type="entry name" value="WH_DNA-bd_sf"/>
</dbReference>
<feature type="compositionally biased region" description="Low complexity" evidence="5">
    <location>
        <begin position="48"/>
        <end position="72"/>
    </location>
</feature>
<feature type="compositionally biased region" description="Low complexity" evidence="5">
    <location>
        <begin position="87"/>
        <end position="101"/>
    </location>
</feature>
<dbReference type="Gene3D" id="1.10.10.10">
    <property type="entry name" value="Winged helix-like DNA-binding domain superfamily/Winged helix DNA-binding domain"/>
    <property type="match status" value="1"/>
</dbReference>
<dbReference type="SMART" id="SM00088">
    <property type="entry name" value="PINT"/>
    <property type="match status" value="1"/>
</dbReference>
<dbReference type="Pfam" id="PF05470">
    <property type="entry name" value="eIF-3c_N"/>
    <property type="match status" value="1"/>
</dbReference>
<dbReference type="PROSITE" id="PS50250">
    <property type="entry name" value="PCI"/>
    <property type="match status" value="1"/>
</dbReference>
<evidence type="ECO:0000256" key="2">
    <source>
        <dbReference type="ARBA" id="ARBA00022540"/>
    </source>
</evidence>
<evidence type="ECO:0000259" key="6">
    <source>
        <dbReference type="PROSITE" id="PS50250"/>
    </source>
</evidence>
<comment type="similarity">
    <text evidence="4">Belongs to the eIF-3 subunit C family.</text>
</comment>
<feature type="domain" description="PCI" evidence="6">
    <location>
        <begin position="533"/>
        <end position="705"/>
    </location>
</feature>
<dbReference type="InterPro" id="IPR008905">
    <property type="entry name" value="EIF3C_N_dom"/>
</dbReference>
<reference evidence="8" key="1">
    <citation type="submission" date="2011-02" db="EMBL/GenBank/DDBJ databases">
        <title>The Genome Sequence of Capsaspora owczarzaki ATCC 30864.</title>
        <authorList>
            <person name="Russ C."/>
            <person name="Cuomo C."/>
            <person name="Burger G."/>
            <person name="Gray M.W."/>
            <person name="Holland P.W.H."/>
            <person name="King N."/>
            <person name="Lang F.B.F."/>
            <person name="Roger A.J."/>
            <person name="Ruiz-Trillo I."/>
            <person name="Young S.K."/>
            <person name="Zeng Q."/>
            <person name="Gargeya S."/>
            <person name="Alvarado L."/>
            <person name="Berlin A."/>
            <person name="Chapman S.B."/>
            <person name="Chen Z."/>
            <person name="Freedman E."/>
            <person name="Gellesch M."/>
            <person name="Goldberg J."/>
            <person name="Griggs A."/>
            <person name="Gujja S."/>
            <person name="Heilman E."/>
            <person name="Heiman D."/>
            <person name="Howarth C."/>
            <person name="Mehta T."/>
            <person name="Neiman D."/>
            <person name="Pearson M."/>
            <person name="Roberts A."/>
            <person name="Saif S."/>
            <person name="Shea T."/>
            <person name="Shenoy N."/>
            <person name="Sisk P."/>
            <person name="Stolte C."/>
            <person name="Sykes S."/>
            <person name="White J."/>
            <person name="Yandava C."/>
            <person name="Haas B."/>
            <person name="Nusbaum C."/>
            <person name="Birren B."/>
        </authorList>
    </citation>
    <scope>NUCLEOTIDE SEQUENCE</scope>
    <source>
        <strain evidence="8">ATCC 30864</strain>
    </source>
</reference>
<dbReference type="Proteomes" id="UP000008743">
    <property type="component" value="Unassembled WGS sequence"/>
</dbReference>
<dbReference type="EMBL" id="KE346373">
    <property type="protein sequence ID" value="KJE97280.1"/>
    <property type="molecule type" value="Genomic_DNA"/>
</dbReference>
<keyword evidence="3 4" id="KW-0648">Protein biosynthesis</keyword>
<feature type="compositionally biased region" description="Low complexity" evidence="5">
    <location>
        <begin position="800"/>
        <end position="812"/>
    </location>
</feature>
<feature type="compositionally biased region" description="Polar residues" evidence="5">
    <location>
        <begin position="740"/>
        <end position="754"/>
    </location>
</feature>
<dbReference type="GO" id="GO:0033290">
    <property type="term" value="C:eukaryotic 48S preinitiation complex"/>
    <property type="evidence" value="ECO:0007669"/>
    <property type="project" value="UniProtKB-UniRule"/>
</dbReference>
<dbReference type="Pfam" id="PF01399">
    <property type="entry name" value="PCI"/>
    <property type="match status" value="1"/>
</dbReference>
<sequence length="827" mass="91920">MYEAQLATYRASPEANAPVKPSKEAKESESSSDSSSDSDSDTPKKPTAKTAKPAPGKAAAGKKAAASSSDSSSDSDSEDEAPKKPATKPAAATATAKAAAADSDESSDWDSSESSSSEDEGGTPQYTREYFLKKVGEPEKPLKKVKRVRAVAPKPDENAAAEAAEPKVEVKAEKVFFPKDAEITHAMMVAKLQEIVAARGKKGTDKNDMIDTLKKLAEISETAKLGVAMRLKIFLHLVAAEFDAASTTPPMSTELWNSCFANVGELLRIVRETPTLIVGDHVTEENENLSDTSKPLAVRGSVLGTVERLDDEFTRTLQSADPHTVEYISHLRDENRLVSLLVAAQEMVERIGVVVDICRLYLRRIEHVYIKLDYREFAEKGLLSSPALASAVSSPTGTDERATALMARLCKYIYHNDKTARIRSRAMLCHIYHHALHDRWFEARDLMLMSHLQETVTHADIETHILFNRTMVQLGLCAFRAGLIVDAHHCLQDLVSSGRAKELLAQGPTQQKYPGAERNVEQEKIERRRQLPFHMHINVELLECVYLTSAMLLEIPNMAAHPYNHKRLMISKHFRKYWDFVDRQIFHGPPENTRDHVIAAARALAACNWNQAQTLIRSIKIWSLFPTADKVKDMLSLKIQEEGLRTYLFTYSGIYDSISLDTLAQLFDLPQATVHRIVSKMIMSDELHASLNQPTNTIVVHRSDLSKLHHLALLFTDKSTTFIEKNEFLFEQRSGVQGFREQQQRAASAYSNQRRGPGQRPAAAGKEGGQQRLQRQFVGGAGAAQTQRPRRFGQPRNYHNNNNNSNNSNVNNTATQADAQQLAVSSS</sequence>
<gene>
    <name evidence="7" type="ORF">CAOG_007715</name>
</gene>
<dbReference type="GO" id="GO:0003743">
    <property type="term" value="F:translation initiation factor activity"/>
    <property type="evidence" value="ECO:0007669"/>
    <property type="project" value="UniProtKB-UniRule"/>
</dbReference>
<evidence type="ECO:0000313" key="8">
    <source>
        <dbReference type="Proteomes" id="UP000008743"/>
    </source>
</evidence>
<comment type="subcellular location">
    <subcellularLocation>
        <location evidence="4">Cytoplasm</location>
    </subcellularLocation>
</comment>
<organism evidence="7 8">
    <name type="scientific">Capsaspora owczarzaki (strain ATCC 30864)</name>
    <dbReference type="NCBI Taxonomy" id="595528"/>
    <lineage>
        <taxon>Eukaryota</taxon>
        <taxon>Filasterea</taxon>
        <taxon>Capsaspora</taxon>
    </lineage>
</organism>
<comment type="subunit">
    <text evidence="4">Component of the eukaryotic translation initiation factor 3 (eIF-3) complex.</text>
</comment>
<dbReference type="GO" id="GO:0031369">
    <property type="term" value="F:translation initiation factor binding"/>
    <property type="evidence" value="ECO:0007669"/>
    <property type="project" value="InterPro"/>
</dbReference>
<evidence type="ECO:0000256" key="1">
    <source>
        <dbReference type="ARBA" id="ARBA00022490"/>
    </source>
</evidence>
<dbReference type="FunFam" id="1.10.10.10:FF:000300">
    <property type="entry name" value="Eukaryotic translation initiation factor 3 subunit C"/>
    <property type="match status" value="1"/>
</dbReference>
<dbReference type="PANTHER" id="PTHR13937">
    <property type="entry name" value="EUKARYOTIC TRANSLATION INITATION FACTOR 3, SUBUNIT 8 EIF3S8 -RELATED"/>
    <property type="match status" value="1"/>
</dbReference>
<accession>A0A0D2WWD1</accession>
<keyword evidence="8" id="KW-1185">Reference proteome</keyword>
<dbReference type="InterPro" id="IPR036388">
    <property type="entry name" value="WH-like_DNA-bd_sf"/>
</dbReference>